<reference evidence="2 3" key="1">
    <citation type="journal article" date="2014" name="Int. J. Syst. Evol. Microbiol.">
        <title>Complete genome sequence of Corynebacterium casei LMG S-19264T (=DSM 44701T), isolated from a smear-ripened cheese.</title>
        <authorList>
            <consortium name="US DOE Joint Genome Institute (JGI-PGF)"/>
            <person name="Walter F."/>
            <person name="Albersmeier A."/>
            <person name="Kalinowski J."/>
            <person name="Ruckert C."/>
        </authorList>
    </citation>
    <scope>NUCLEOTIDE SEQUENCE [LARGE SCALE GENOMIC DNA]</scope>
    <source>
        <strain evidence="2 3">CGMCC 1.7286</strain>
    </source>
</reference>
<proteinExistence type="inferred from homology"/>
<name>A0A917ZQX1_9GAMM</name>
<gene>
    <name evidence="2" type="ORF">GCM10011348_41620</name>
</gene>
<dbReference type="EMBL" id="BMLT01000014">
    <property type="protein sequence ID" value="GGO87741.1"/>
    <property type="molecule type" value="Genomic_DNA"/>
</dbReference>
<evidence type="ECO:0000313" key="3">
    <source>
        <dbReference type="Proteomes" id="UP000599578"/>
    </source>
</evidence>
<dbReference type="AlphaFoldDB" id="A0A917ZQX1"/>
<comment type="similarity">
    <text evidence="1">Belongs to the UPF0149 family.</text>
</comment>
<dbReference type="Gene3D" id="1.20.120.740">
    <property type="entry name" value="YgfB uncharacterised protein family UPF0149, PF03695"/>
    <property type="match status" value="1"/>
</dbReference>
<keyword evidence="3" id="KW-1185">Reference proteome</keyword>
<comment type="caution">
    <text evidence="2">The sequence shown here is derived from an EMBL/GenBank/DDBJ whole genome shotgun (WGS) entry which is preliminary data.</text>
</comment>
<dbReference type="Pfam" id="PF03695">
    <property type="entry name" value="UPF0149"/>
    <property type="match status" value="1"/>
</dbReference>
<dbReference type="RefSeq" id="WP_188862566.1">
    <property type="nucleotide sequence ID" value="NZ_BMLT01000014.1"/>
</dbReference>
<dbReference type="PANTHER" id="PTHR37528:SF1">
    <property type="entry name" value="UPF0149 PROTEIN YGFB"/>
    <property type="match status" value="1"/>
</dbReference>
<dbReference type="InterPro" id="IPR011978">
    <property type="entry name" value="YgfB-like"/>
</dbReference>
<dbReference type="PANTHER" id="PTHR37528">
    <property type="entry name" value="UPF0149 PROTEIN YGFB"/>
    <property type="match status" value="1"/>
</dbReference>
<sequence>MSDTDNPLDFDDIANLLVAEGVVATSPSELHGLVCGCLCAGARPDAAAWLQLFADWLDIPALTQEASKVGMLELCSSTLAQLEATDLGFEALLPDDDQMLMQRVTALGGWCQGFLGGFGQHGKQTDASLSDEAREVLGDLGQIAQISAEDDESDDNESDLMEIQEYVRMAALMLFADCNRAPDDDGAAEQPPEVLH</sequence>
<evidence type="ECO:0000313" key="2">
    <source>
        <dbReference type="EMBL" id="GGO87741.1"/>
    </source>
</evidence>
<dbReference type="InterPro" id="IPR036255">
    <property type="entry name" value="YgfB-like_sf"/>
</dbReference>
<protein>
    <submittedName>
        <fullName evidence="2">UPF0149 protein</fullName>
    </submittedName>
</protein>
<organism evidence="2 3">
    <name type="scientific">Marinobacterium nitratireducens</name>
    <dbReference type="NCBI Taxonomy" id="518897"/>
    <lineage>
        <taxon>Bacteria</taxon>
        <taxon>Pseudomonadati</taxon>
        <taxon>Pseudomonadota</taxon>
        <taxon>Gammaproteobacteria</taxon>
        <taxon>Oceanospirillales</taxon>
        <taxon>Oceanospirillaceae</taxon>
        <taxon>Marinobacterium</taxon>
    </lineage>
</organism>
<dbReference type="Proteomes" id="UP000599578">
    <property type="component" value="Unassembled WGS sequence"/>
</dbReference>
<accession>A0A917ZQX1</accession>
<dbReference type="GO" id="GO:0005829">
    <property type="term" value="C:cytosol"/>
    <property type="evidence" value="ECO:0007669"/>
    <property type="project" value="TreeGrafter"/>
</dbReference>
<evidence type="ECO:0000256" key="1">
    <source>
        <dbReference type="ARBA" id="ARBA00038308"/>
    </source>
</evidence>
<dbReference type="SUPFAM" id="SSF101327">
    <property type="entry name" value="YgfB-like"/>
    <property type="match status" value="1"/>
</dbReference>